<dbReference type="InterPro" id="IPR029063">
    <property type="entry name" value="SAM-dependent_MTases_sf"/>
</dbReference>
<dbReference type="GO" id="GO:0032259">
    <property type="term" value="P:methylation"/>
    <property type="evidence" value="ECO:0007669"/>
    <property type="project" value="UniProtKB-KW"/>
</dbReference>
<dbReference type="PANTHER" id="PTHR15184">
    <property type="entry name" value="ATP SYNTHASE"/>
    <property type="match status" value="1"/>
</dbReference>
<dbReference type="CDD" id="cd01133">
    <property type="entry name" value="F1-ATPase_beta_CD"/>
    <property type="match status" value="1"/>
</dbReference>
<dbReference type="InterPro" id="IPR005722">
    <property type="entry name" value="ATP_synth_F1_bsu"/>
</dbReference>
<dbReference type="InterPro" id="IPR036121">
    <property type="entry name" value="ATPase_F1/V1/A1_a/bsu_N_sf"/>
</dbReference>
<dbReference type="FunFam" id="2.40.10.170:FF:000005">
    <property type="entry name" value="ATP synthase subunit beta"/>
    <property type="match status" value="1"/>
</dbReference>
<dbReference type="AlphaFoldDB" id="A0A4T0MGQ7"/>
<dbReference type="SUPFAM" id="SSF47917">
    <property type="entry name" value="C-terminal domain of alpha and beta subunits of F1 ATP synthase"/>
    <property type="match status" value="1"/>
</dbReference>
<dbReference type="InterPro" id="IPR020003">
    <property type="entry name" value="ATPase_a/bsu_AS"/>
</dbReference>
<protein>
    <recommendedName>
        <fullName evidence="13">ATP synthase subunit beta</fullName>
        <ecNumber evidence="13">7.1.2.2</ecNumber>
    </recommendedName>
</protein>
<dbReference type="GO" id="GO:0045259">
    <property type="term" value="C:proton-transporting ATP synthase complex"/>
    <property type="evidence" value="ECO:0007669"/>
    <property type="project" value="UniProtKB-KW"/>
</dbReference>
<dbReference type="Gene3D" id="3.40.50.150">
    <property type="entry name" value="Vaccinia Virus protein VP39"/>
    <property type="match status" value="1"/>
</dbReference>
<evidence type="ECO:0000256" key="1">
    <source>
        <dbReference type="ARBA" id="ARBA00004370"/>
    </source>
</evidence>
<dbReference type="GO" id="GO:0005524">
    <property type="term" value="F:ATP binding"/>
    <property type="evidence" value="ECO:0007669"/>
    <property type="project" value="UniProtKB-KW"/>
</dbReference>
<dbReference type="Gene3D" id="3.40.50.300">
    <property type="entry name" value="P-loop containing nucleotide triphosphate hydrolases"/>
    <property type="match status" value="1"/>
</dbReference>
<evidence type="ECO:0000256" key="2">
    <source>
        <dbReference type="ARBA" id="ARBA00008936"/>
    </source>
</evidence>
<evidence type="ECO:0000256" key="12">
    <source>
        <dbReference type="ARBA" id="ARBA00048383"/>
    </source>
</evidence>
<evidence type="ECO:0000256" key="9">
    <source>
        <dbReference type="ARBA" id="ARBA00023136"/>
    </source>
</evidence>
<keyword evidence="10 13" id="KW-0139">CF(1)</keyword>
<keyword evidence="11 13" id="KW-0066">ATP synthesis</keyword>
<dbReference type="Proteomes" id="UP000310685">
    <property type="component" value="Unassembled WGS sequence"/>
</dbReference>
<sequence>MLSRNILSRVARSTAAASVRRANAAAFSTARFAPAMAKPTISKVQLKATRGYATETAQVGNIKQVIGAVVDVQFDTEDLPAIFNALEVQHNGPKVVLEVAQHLGENTVRAISMEGTDGLVRGTKVVDTGAPISIPVGPKTLGRIINVTGDPIDERGPVEGVKRSPIHAEPPAFTEQSTAAEVLETGIKVVDLLAPYARGGKIGLFGGAGVGKTVLIQELINNVAKAHGGYSVFCGVGERTREGNDLYHEMIETGVINLEGDSKVALVFGQMNEPPGARARVALTGLTIAEYFRDDEGQDVLLFIDNIFRFTQAGSEVSALLGRIPSAVGYQPTLSTDMGAMQERITTTKKGSITSVQAVYVPADDLTDPAPATTFAHLDATTVLSRGIAELGIYPAVDPLDSKSRMLDPRIIGEEHYNVATQVQRILQDYKSLQDIIAILGMDELSEEDKLTVERARKIQRFMSQPFAVAQVFTGFEGKLVSLADTIRSFKEILTGKYDHLVESSFYMVGTIEEAQAKGEALAQTTMSDGDKKAEKKPTTLMDALHQANQNSARNIEYVQEFTLKRMFKLASLVALTAYLLAFQSYLIKSSLNPVFGAFNTEIPHRVLTGVLSVLPLPLAMQKDNLRGIRNTIKPFAVVLICALSNPFTVRIIAEKSSEYGIVWGPRVAWAVLQAPAWIFAVTNLYEHLLKLCPEALQYGLPLLGSFTIPSVEASLTRMLTRGFLSSYMPSDPTAFLKLISLPAALISVVIALGMGKAEKDSIFTSSKSRNLLVIPVILVALTLANFAPRESVPGHPILDRTQSVTGQIIVGEDLNQGFRYMRADHSLLGGLWVGPSKDALLNQYGQDADLNDELVVKNSESIYTTFLLQEAVRLVERPQSDLDEKALIIGLGIGVTASAFDKHGIELSVAEIDPAVYKYAVDYFGAPEPAHLKLTDARRAVIDWIIDMEGEKDKFDYVIHDVFTGGGVPGRLFTTETWEQIKYGMKESGVLAVNFAGIASSEASKMVIGTLLNNFPQCRAFSDRQVPESAEEFINMVIFCTKFDTPQLDFRPATSQDTLNSILRTRVLTGFLNHEIDLSEYKGTNEHLLWDSNAKKLNSVQQNSAMHHWDVMRQVLPNQAWVSAI</sequence>
<organism evidence="15 16">
    <name type="scientific">Wallemia mellicola</name>
    <dbReference type="NCBI Taxonomy" id="1708541"/>
    <lineage>
        <taxon>Eukaryota</taxon>
        <taxon>Fungi</taxon>
        <taxon>Dikarya</taxon>
        <taxon>Basidiomycota</taxon>
        <taxon>Wallemiomycotina</taxon>
        <taxon>Wallemiomycetes</taxon>
        <taxon>Wallemiales</taxon>
        <taxon>Wallemiaceae</taxon>
        <taxon>Wallemia</taxon>
    </lineage>
</organism>
<dbReference type="InterPro" id="IPR027417">
    <property type="entry name" value="P-loop_NTPase"/>
</dbReference>
<dbReference type="HAMAP" id="MF_01347">
    <property type="entry name" value="ATP_synth_beta_bact"/>
    <property type="match status" value="1"/>
</dbReference>
<keyword evidence="15" id="KW-0489">Methyltransferase</keyword>
<dbReference type="PROSITE" id="PS00152">
    <property type="entry name" value="ATPASE_ALPHA_BETA"/>
    <property type="match status" value="1"/>
</dbReference>
<gene>
    <name evidence="15" type="ORF">E3Q22_00892</name>
</gene>
<dbReference type="SUPFAM" id="SSF52540">
    <property type="entry name" value="P-loop containing nucleoside triphosphate hydrolases"/>
    <property type="match status" value="1"/>
</dbReference>
<keyword evidence="6 13" id="KW-0067">ATP-binding</keyword>
<comment type="caution">
    <text evidence="15">The sequence shown here is derived from an EMBL/GenBank/DDBJ whole genome shotgun (WGS) entry which is preliminary data.</text>
</comment>
<proteinExistence type="inferred from homology"/>
<dbReference type="NCBIfam" id="NF037959">
    <property type="entry name" value="MFS_SpdSyn"/>
    <property type="match status" value="1"/>
</dbReference>
<dbReference type="InterPro" id="IPR024034">
    <property type="entry name" value="ATPase_F1/V1_b/a_C"/>
</dbReference>
<evidence type="ECO:0000256" key="11">
    <source>
        <dbReference type="ARBA" id="ARBA00023310"/>
    </source>
</evidence>
<comment type="similarity">
    <text evidence="2">Belongs to the ATPase alpha/beta chains family.</text>
</comment>
<dbReference type="CDD" id="cd18115">
    <property type="entry name" value="ATP-synt_F1_beta_N"/>
    <property type="match status" value="1"/>
</dbReference>
<evidence type="ECO:0000259" key="14">
    <source>
        <dbReference type="SMART" id="SM00382"/>
    </source>
</evidence>
<evidence type="ECO:0000256" key="4">
    <source>
        <dbReference type="ARBA" id="ARBA00022741"/>
    </source>
</evidence>
<evidence type="ECO:0000313" key="15">
    <source>
        <dbReference type="EMBL" id="TIB81576.1"/>
    </source>
</evidence>
<dbReference type="Pfam" id="PF00006">
    <property type="entry name" value="ATP-synt_ab"/>
    <property type="match status" value="1"/>
</dbReference>
<keyword evidence="4 13" id="KW-0547">Nucleotide-binding</keyword>
<dbReference type="EC" id="7.1.2.2" evidence="13"/>
<dbReference type="InterPro" id="IPR055190">
    <property type="entry name" value="ATP-synt_VA_C"/>
</dbReference>
<dbReference type="InterPro" id="IPR050053">
    <property type="entry name" value="ATPase_alpha/beta_chains"/>
</dbReference>
<evidence type="ECO:0000256" key="6">
    <source>
        <dbReference type="ARBA" id="ARBA00022840"/>
    </source>
</evidence>
<dbReference type="SUPFAM" id="SSF50615">
    <property type="entry name" value="N-terminal domain of alpha and beta subunits of F1 ATP synthase"/>
    <property type="match status" value="1"/>
</dbReference>
<evidence type="ECO:0000256" key="5">
    <source>
        <dbReference type="ARBA" id="ARBA00022781"/>
    </source>
</evidence>
<comment type="subcellular location">
    <subcellularLocation>
        <location evidence="1">Membrane</location>
    </subcellularLocation>
</comment>
<accession>A0A4T0MGQ7</accession>
<dbReference type="CDD" id="cd18110">
    <property type="entry name" value="ATP-synt_F1_beta_C"/>
    <property type="match status" value="1"/>
</dbReference>
<dbReference type="GO" id="GO:0046933">
    <property type="term" value="F:proton-transporting ATP synthase activity, rotational mechanism"/>
    <property type="evidence" value="ECO:0007669"/>
    <property type="project" value="InterPro"/>
</dbReference>
<dbReference type="FunFam" id="3.40.50.12240:FF:000006">
    <property type="entry name" value="ATP synthase subunit beta"/>
    <property type="match status" value="1"/>
</dbReference>
<evidence type="ECO:0000256" key="10">
    <source>
        <dbReference type="ARBA" id="ARBA00023196"/>
    </source>
</evidence>
<dbReference type="Pfam" id="PF02874">
    <property type="entry name" value="ATP-synt_ab_N"/>
    <property type="match status" value="1"/>
</dbReference>
<comment type="subunit">
    <text evidence="13">F-type ATPases have 2 components, CF(1) - the catalytic core - and CF(0) - the membrane proton channel. CF(1) and CF(0) have multiple subunits.</text>
</comment>
<dbReference type="EMBL" id="SPRC01000006">
    <property type="protein sequence ID" value="TIB81576.1"/>
    <property type="molecule type" value="Genomic_DNA"/>
</dbReference>
<dbReference type="SMART" id="SM00382">
    <property type="entry name" value="AAA"/>
    <property type="match status" value="1"/>
</dbReference>
<evidence type="ECO:0000256" key="8">
    <source>
        <dbReference type="ARBA" id="ARBA00023065"/>
    </source>
</evidence>
<dbReference type="GO" id="GO:0042776">
    <property type="term" value="P:proton motive force-driven mitochondrial ATP synthesis"/>
    <property type="evidence" value="ECO:0007669"/>
    <property type="project" value="TreeGrafter"/>
</dbReference>
<dbReference type="Gene3D" id="2.40.10.170">
    <property type="match status" value="1"/>
</dbReference>
<dbReference type="InterPro" id="IPR003593">
    <property type="entry name" value="AAA+_ATPase"/>
</dbReference>
<name>A0A4T0MGQ7_9BASI</name>
<dbReference type="FunFam" id="3.40.50.300:FF:000026">
    <property type="entry name" value="ATP synthase subunit beta"/>
    <property type="match status" value="1"/>
</dbReference>
<keyword evidence="8" id="KW-0406">Ion transport</keyword>
<dbReference type="Pfam" id="PF22919">
    <property type="entry name" value="ATP-synt_VA_C"/>
    <property type="match status" value="1"/>
</dbReference>
<keyword evidence="9" id="KW-0472">Membrane</keyword>
<dbReference type="Gene3D" id="1.10.1140.10">
    <property type="entry name" value="Bovine Mitochondrial F1-atpase, Atp Synthase Beta Chain, Chain D, domain 3"/>
    <property type="match status" value="1"/>
</dbReference>
<evidence type="ECO:0000256" key="7">
    <source>
        <dbReference type="ARBA" id="ARBA00022967"/>
    </source>
</evidence>
<evidence type="ECO:0000256" key="13">
    <source>
        <dbReference type="RuleBase" id="RU003553"/>
    </source>
</evidence>
<evidence type="ECO:0000256" key="3">
    <source>
        <dbReference type="ARBA" id="ARBA00022448"/>
    </source>
</evidence>
<reference evidence="15 16" key="1">
    <citation type="submission" date="2019-03" db="EMBL/GenBank/DDBJ databases">
        <title>Sequencing 25 genomes of Wallemia mellicola.</title>
        <authorList>
            <person name="Gostincar C."/>
        </authorList>
    </citation>
    <scope>NUCLEOTIDE SEQUENCE [LARGE SCALE GENOMIC DNA]</scope>
    <source>
        <strain evidence="15 16">EXF-6152</strain>
    </source>
</reference>
<dbReference type="GO" id="GO:0005743">
    <property type="term" value="C:mitochondrial inner membrane"/>
    <property type="evidence" value="ECO:0007669"/>
    <property type="project" value="UniProtKB-ARBA"/>
</dbReference>
<dbReference type="PANTHER" id="PTHR15184:SF71">
    <property type="entry name" value="ATP SYNTHASE SUBUNIT BETA, MITOCHONDRIAL"/>
    <property type="match status" value="1"/>
</dbReference>
<comment type="function">
    <text evidence="13">Produces ATP from ADP in the presence of a proton gradient across the membrane.</text>
</comment>
<dbReference type="SUPFAM" id="SSF53335">
    <property type="entry name" value="S-adenosyl-L-methionine-dependent methyltransferases"/>
    <property type="match status" value="1"/>
</dbReference>
<keyword evidence="5" id="KW-0375">Hydrogen ion transport</keyword>
<dbReference type="InterPro" id="IPR004100">
    <property type="entry name" value="ATPase_F1/V1/A1_a/bsu_N"/>
</dbReference>
<dbReference type="GO" id="GO:0008168">
    <property type="term" value="F:methyltransferase activity"/>
    <property type="evidence" value="ECO:0007669"/>
    <property type="project" value="UniProtKB-KW"/>
</dbReference>
<keyword evidence="15" id="KW-0808">Transferase</keyword>
<comment type="catalytic activity">
    <reaction evidence="12 13">
        <text>ATP + H2O + 4 H(+)(in) = ADP + phosphate + 5 H(+)(out)</text>
        <dbReference type="Rhea" id="RHEA:57720"/>
        <dbReference type="ChEBI" id="CHEBI:15377"/>
        <dbReference type="ChEBI" id="CHEBI:15378"/>
        <dbReference type="ChEBI" id="CHEBI:30616"/>
        <dbReference type="ChEBI" id="CHEBI:43474"/>
        <dbReference type="ChEBI" id="CHEBI:456216"/>
        <dbReference type="EC" id="7.1.2.2"/>
    </reaction>
</comment>
<dbReference type="FunFam" id="1.10.1140.10:FF:000001">
    <property type="entry name" value="ATP synthase subunit beta"/>
    <property type="match status" value="1"/>
</dbReference>
<feature type="domain" description="AAA+ ATPase" evidence="14">
    <location>
        <begin position="198"/>
        <end position="381"/>
    </location>
</feature>
<dbReference type="NCBIfam" id="TIGR01039">
    <property type="entry name" value="atpD"/>
    <property type="match status" value="1"/>
</dbReference>
<dbReference type="InterPro" id="IPR000194">
    <property type="entry name" value="ATPase_F1/V1/A1_a/bsu_nucl-bd"/>
</dbReference>
<keyword evidence="3" id="KW-0813">Transport</keyword>
<evidence type="ECO:0000313" key="16">
    <source>
        <dbReference type="Proteomes" id="UP000310685"/>
    </source>
</evidence>
<keyword evidence="7" id="KW-1278">Translocase</keyword>